<comment type="cofactor">
    <cofactor evidence="1">
        <name>Fe cation</name>
        <dbReference type="ChEBI" id="CHEBI:24875"/>
    </cofactor>
</comment>
<dbReference type="GO" id="GO:0046872">
    <property type="term" value="F:metal ion binding"/>
    <property type="evidence" value="ECO:0007669"/>
    <property type="project" value="InterPro"/>
</dbReference>
<dbReference type="FunFam" id="1.20.1090.10:FF:000001">
    <property type="entry name" value="Aldehyde-alcohol dehydrogenase"/>
    <property type="match status" value="1"/>
</dbReference>
<dbReference type="InterPro" id="IPR039697">
    <property type="entry name" value="Alcohol_dehydrogenase_Fe"/>
</dbReference>
<evidence type="ECO:0000313" key="6">
    <source>
        <dbReference type="EMBL" id="AAN68411.1"/>
    </source>
</evidence>
<dbReference type="PROSITE" id="PS00913">
    <property type="entry name" value="ADH_IRON_1"/>
    <property type="match status" value="1"/>
</dbReference>
<dbReference type="OrthoDB" id="9815791at2"/>
<proteinExistence type="inferred from homology"/>
<dbReference type="Proteomes" id="UP000000556">
    <property type="component" value="Chromosome"/>
</dbReference>
<dbReference type="PANTHER" id="PTHR11496">
    <property type="entry name" value="ALCOHOL DEHYDROGENASE"/>
    <property type="match status" value="1"/>
</dbReference>
<dbReference type="InterPro" id="IPR001670">
    <property type="entry name" value="ADH_Fe/GldA"/>
</dbReference>
<comment type="similarity">
    <text evidence="2">Belongs to the iron-containing alcohol dehydrogenase family.</text>
</comment>
<dbReference type="PhylomeDB" id="Q88J46"/>
<dbReference type="PANTHER" id="PTHR11496:SF83">
    <property type="entry name" value="HYDROXYACID-OXOACID TRANSHYDROGENASE, MITOCHONDRIAL"/>
    <property type="match status" value="1"/>
</dbReference>
<dbReference type="InterPro" id="IPR018211">
    <property type="entry name" value="ADH_Fe_CS"/>
</dbReference>
<dbReference type="PATRIC" id="fig|160488.4.peg.2973"/>
<evidence type="ECO:0000256" key="2">
    <source>
        <dbReference type="ARBA" id="ARBA00007358"/>
    </source>
</evidence>
<dbReference type="Gene3D" id="1.20.1090.10">
    <property type="entry name" value="Dehydroquinate synthase-like - alpha domain"/>
    <property type="match status" value="1"/>
</dbReference>
<dbReference type="Pfam" id="PF25137">
    <property type="entry name" value="ADH_Fe_C"/>
    <property type="match status" value="1"/>
</dbReference>
<dbReference type="GO" id="GO:0004022">
    <property type="term" value="F:alcohol dehydrogenase (NAD+) activity"/>
    <property type="evidence" value="ECO:0007669"/>
    <property type="project" value="TreeGrafter"/>
</dbReference>
<dbReference type="InterPro" id="IPR056798">
    <property type="entry name" value="ADH_Fe_C"/>
</dbReference>
<evidence type="ECO:0000313" key="7">
    <source>
        <dbReference type="Proteomes" id="UP000000556"/>
    </source>
</evidence>
<evidence type="ECO:0000259" key="4">
    <source>
        <dbReference type="Pfam" id="PF00465"/>
    </source>
</evidence>
<gene>
    <name evidence="6" type="primary">dhaT</name>
    <name evidence="6" type="ordered locus">PP_2803</name>
</gene>
<sequence length="394" mass="42053">MTTIEQEVRMEFKFLLPSKIVMEPGLRERTGEHLRQLGLARVLIVTDAGVKAAGLLDSVYASLDKAGIAYEEVADIKANPRSDDINHTAQRYRGTGIDGLLAVGGGSAMDAAKAISLLLTHDGRIEDYEGSFTLTHAIPPIVAIPTTAGTGSEVTCFSVITDTARHFKMNVLDYRIGPVLALLDSHITDTLPPSIAAATGMDALTHAIEAYTCRVANPISDGLALHAIRLISQHLKAAVQEPDNQAAREQMLVASLIAGMAFGNADVGSVHCISEAIGGMYDTPHGVGNAIFLPFVFGHNRDADIVRHAQVAYALGIDPTLSPVDAAEAAVGHLFQMSKDLGIPRFAEVKGVREEDFPTIAEKSKQNFSDASNAKAMSVEAYHDIITTAYHFVA</sequence>
<dbReference type="Gene3D" id="3.40.50.1970">
    <property type="match status" value="1"/>
</dbReference>
<reference evidence="6 7" key="2">
    <citation type="journal article" date="2016" name="Environ. Microbiol.">
        <title>The revisited genome of Pseudomonas putida KT2440 enlightens its value as a robust metabolic chassis.</title>
        <authorList>
            <person name="Belda E."/>
            <person name="van Heck R.G."/>
            <person name="Lopez-Sanchez M.J."/>
            <person name="Cruveiller S."/>
            <person name="Barbe V."/>
            <person name="Fraser C."/>
            <person name="Klenk H.P."/>
            <person name="Petersen J."/>
            <person name="Morgat A."/>
            <person name="Nikel P.I."/>
            <person name="Vallenet D."/>
            <person name="Rouy Z."/>
            <person name="Sekowska A."/>
            <person name="Martins Dos Santos V.A."/>
            <person name="de Lorenzo V."/>
            <person name="Danchin A."/>
            <person name="Medigue C."/>
        </authorList>
    </citation>
    <scope>NUCLEOTIDE SEQUENCE [LARGE SCALE GENOMIC DNA]</scope>
    <source>
        <strain evidence="7">ATCC 47054 / DSM 6125 / CFBP 8728 / NCIMB 11950 / KT2440</strain>
    </source>
</reference>
<protein>
    <submittedName>
        <fullName evidence="6">1,3-propanediol dehydrogenase</fullName>
    </submittedName>
</protein>
<dbReference type="HOGENOM" id="CLU_007207_0_0_6"/>
<dbReference type="AlphaFoldDB" id="Q88J46"/>
<dbReference type="Pfam" id="PF00465">
    <property type="entry name" value="Fe-ADH"/>
    <property type="match status" value="1"/>
</dbReference>
<dbReference type="KEGG" id="ppu:PP_2803"/>
<dbReference type="SUPFAM" id="SSF56796">
    <property type="entry name" value="Dehydroquinate synthase-like"/>
    <property type="match status" value="1"/>
</dbReference>
<evidence type="ECO:0000256" key="1">
    <source>
        <dbReference type="ARBA" id="ARBA00001962"/>
    </source>
</evidence>
<evidence type="ECO:0000256" key="3">
    <source>
        <dbReference type="ARBA" id="ARBA00023002"/>
    </source>
</evidence>
<organism evidence="6 7">
    <name type="scientific">Pseudomonas putida (strain ATCC 47054 / DSM 6125 / CFBP 8728 / NCIMB 11950 / KT2440)</name>
    <dbReference type="NCBI Taxonomy" id="160488"/>
    <lineage>
        <taxon>Bacteria</taxon>
        <taxon>Pseudomonadati</taxon>
        <taxon>Pseudomonadota</taxon>
        <taxon>Gammaproteobacteria</taxon>
        <taxon>Pseudomonadales</taxon>
        <taxon>Pseudomonadaceae</taxon>
        <taxon>Pseudomonas</taxon>
    </lineage>
</organism>
<dbReference type="STRING" id="160488.PP_2803"/>
<dbReference type="CDD" id="cd08551">
    <property type="entry name" value="Fe-ADH"/>
    <property type="match status" value="1"/>
</dbReference>
<keyword evidence="7" id="KW-1185">Reference proteome</keyword>
<feature type="domain" description="Alcohol dehydrogenase iron-type/glycerol dehydrogenase GldA" evidence="4">
    <location>
        <begin position="17"/>
        <end position="184"/>
    </location>
</feature>
<reference evidence="6 7" key="1">
    <citation type="journal article" date="2002" name="Environ. Microbiol.">
        <title>Complete genome sequence and comparative analysis of the metabolically versatile Pseudomonas putida KT2440.</title>
        <authorList>
            <person name="Nelson K.E."/>
            <person name="Weinel C."/>
            <person name="Paulsen I.T."/>
            <person name="Dodson R.J."/>
            <person name="Hilbert H."/>
            <person name="Martins dos Santos V.A."/>
            <person name="Fouts D.E."/>
            <person name="Gill S.R."/>
            <person name="Pop M."/>
            <person name="Holmes M."/>
            <person name="Brinkac L."/>
            <person name="Beanan M."/>
            <person name="DeBoy R.T."/>
            <person name="Daugherty S."/>
            <person name="Kolonay J."/>
            <person name="Madupu R."/>
            <person name="Nelson W."/>
            <person name="White O."/>
            <person name="Peterson J."/>
            <person name="Khouri H."/>
            <person name="Hance I."/>
            <person name="Chris Lee P."/>
            <person name="Holtzapple E."/>
            <person name="Scanlan D."/>
            <person name="Tran K."/>
            <person name="Moazzez A."/>
            <person name="Utterback T."/>
            <person name="Rizzo M."/>
            <person name="Lee K."/>
            <person name="Kosack D."/>
            <person name="Moestl D."/>
            <person name="Wedler H."/>
            <person name="Lauber J."/>
            <person name="Stjepandic D."/>
            <person name="Hoheisel J."/>
            <person name="Straetz M."/>
            <person name="Heim S."/>
            <person name="Kiewitz C."/>
            <person name="Eisen J.A."/>
            <person name="Timmis K.N."/>
            <person name="Dusterhoft A."/>
            <person name="Tummler B."/>
            <person name="Fraser C.M."/>
        </authorList>
    </citation>
    <scope>NUCLEOTIDE SEQUENCE [LARGE SCALE GENOMIC DNA]</scope>
    <source>
        <strain evidence="7">ATCC 47054 / DSM 6125 / CFBP 8728 / NCIMB 11950 / KT2440</strain>
    </source>
</reference>
<name>Q88J46_PSEPK</name>
<dbReference type="PaxDb" id="160488-PP_2803"/>
<dbReference type="EMBL" id="AE015451">
    <property type="protein sequence ID" value="AAN68411.1"/>
    <property type="molecule type" value="Genomic_DNA"/>
</dbReference>
<evidence type="ECO:0000259" key="5">
    <source>
        <dbReference type="Pfam" id="PF25137"/>
    </source>
</evidence>
<feature type="domain" description="Fe-containing alcohol dehydrogenase-like C-terminal" evidence="5">
    <location>
        <begin position="197"/>
        <end position="390"/>
    </location>
</feature>
<dbReference type="eggNOG" id="COG1454">
    <property type="taxonomic scope" value="Bacteria"/>
</dbReference>
<accession>Q88J46</accession>
<dbReference type="FunFam" id="3.40.50.1970:FF:000003">
    <property type="entry name" value="Alcohol dehydrogenase, iron-containing"/>
    <property type="match status" value="1"/>
</dbReference>
<dbReference type="BioCyc" id="PPUT160488:G1G01-2983-MONOMER"/>
<keyword evidence="3" id="KW-0560">Oxidoreductase</keyword>